<reference evidence="2" key="1">
    <citation type="journal article" date="2022" name="Nat. Commun.">
        <title>Chromosome evolution and the genetic basis of agronomically important traits in greater yam.</title>
        <authorList>
            <person name="Bredeson J.V."/>
            <person name="Lyons J.B."/>
            <person name="Oniyinde I.O."/>
            <person name="Okereke N.R."/>
            <person name="Kolade O."/>
            <person name="Nnabue I."/>
            <person name="Nwadili C.O."/>
            <person name="Hribova E."/>
            <person name="Parker M."/>
            <person name="Nwogha J."/>
            <person name="Shu S."/>
            <person name="Carlson J."/>
            <person name="Kariba R."/>
            <person name="Muthemba S."/>
            <person name="Knop K."/>
            <person name="Barton G.J."/>
            <person name="Sherwood A.V."/>
            <person name="Lopez-Montes A."/>
            <person name="Asiedu R."/>
            <person name="Jamnadass R."/>
            <person name="Muchugi A."/>
            <person name="Goodstein D."/>
            <person name="Egesi C.N."/>
            <person name="Featherston J."/>
            <person name="Asfaw A."/>
            <person name="Simpson G.G."/>
            <person name="Dolezel J."/>
            <person name="Hendre P.S."/>
            <person name="Van Deynze A."/>
            <person name="Kumar P.L."/>
            <person name="Obidiegwu J.E."/>
            <person name="Bhattacharjee R."/>
            <person name="Rokhsar D.S."/>
        </authorList>
    </citation>
    <scope>NUCLEOTIDE SEQUENCE [LARGE SCALE GENOMIC DNA]</scope>
    <source>
        <strain evidence="2">cv. TDa95/00328</strain>
    </source>
</reference>
<protein>
    <submittedName>
        <fullName evidence="1">SCF ubiquitin ligase Skp2 component protein</fullName>
    </submittedName>
</protein>
<dbReference type="Proteomes" id="UP000827976">
    <property type="component" value="Chromosome 8"/>
</dbReference>
<keyword evidence="1" id="KW-0436">Ligase</keyword>
<sequence length="299" mass="34037">MAAPHAGGEGSGAALCRRWEDLPYDLLVPIFSRIGVEDLIDGVPYVCKAWRDAAKDRACWHSFDFQDWMTISRRLKCRRDPKVDFADLIRFCVSRANQDSIDSIHFPPFAGEEDLLFVAHRCPGLLYFSLESPDLEEDKFCEAISKTERLKGMAVHENLITEEVLGHVNRCCSAFSELKIFADAVDEIMACIICECLPRLRKLEAMDCTIPRRAVLQFLDELKDLEYLDISGYESPGITGTVLEKASRLKVFHWNSRFEGAPFDYCSDCGEDWIIRCGCPCAGDWQYIEWLAVVDHMLS</sequence>
<keyword evidence="2" id="KW-1185">Reference proteome</keyword>
<proteinExistence type="predicted"/>
<gene>
    <name evidence="1" type="ORF">IHE45_08G157400</name>
</gene>
<evidence type="ECO:0000313" key="1">
    <source>
        <dbReference type="EMBL" id="KAH7675745.1"/>
    </source>
</evidence>
<organism evidence="1 2">
    <name type="scientific">Dioscorea alata</name>
    <name type="common">Purple yam</name>
    <dbReference type="NCBI Taxonomy" id="55571"/>
    <lineage>
        <taxon>Eukaryota</taxon>
        <taxon>Viridiplantae</taxon>
        <taxon>Streptophyta</taxon>
        <taxon>Embryophyta</taxon>
        <taxon>Tracheophyta</taxon>
        <taxon>Spermatophyta</taxon>
        <taxon>Magnoliopsida</taxon>
        <taxon>Liliopsida</taxon>
        <taxon>Dioscoreales</taxon>
        <taxon>Dioscoreaceae</taxon>
        <taxon>Dioscorea</taxon>
    </lineage>
</organism>
<evidence type="ECO:0000313" key="2">
    <source>
        <dbReference type="Proteomes" id="UP000827976"/>
    </source>
</evidence>
<comment type="caution">
    <text evidence="1">The sequence shown here is derived from an EMBL/GenBank/DDBJ whole genome shotgun (WGS) entry which is preliminary data.</text>
</comment>
<accession>A0ACB7VP51</accession>
<name>A0ACB7VP51_DIOAL</name>
<dbReference type="EMBL" id="CM037018">
    <property type="protein sequence ID" value="KAH7675745.1"/>
    <property type="molecule type" value="Genomic_DNA"/>
</dbReference>